<evidence type="ECO:0000259" key="7">
    <source>
        <dbReference type="PROSITE" id="PS50102"/>
    </source>
</evidence>
<dbReference type="CDD" id="cd12506">
    <property type="entry name" value="RRM3_hnRNPH_CRSF1_like"/>
    <property type="match status" value="1"/>
</dbReference>
<dbReference type="AlphaFoldDB" id="A0A6P8IT77"/>
<evidence type="ECO:0000256" key="6">
    <source>
        <dbReference type="SAM" id="MobiDB-lite"/>
    </source>
</evidence>
<evidence type="ECO:0000256" key="2">
    <source>
        <dbReference type="ARBA" id="ARBA00022664"/>
    </source>
</evidence>
<accession>A0A6P8IT77</accession>
<dbReference type="GeneID" id="116303941"/>
<dbReference type="PROSITE" id="PS50102">
    <property type="entry name" value="RRM"/>
    <property type="match status" value="2"/>
</dbReference>
<evidence type="ECO:0000256" key="1">
    <source>
        <dbReference type="ARBA" id="ARBA00022553"/>
    </source>
</evidence>
<dbReference type="Pfam" id="PF00076">
    <property type="entry name" value="RRM_1"/>
    <property type="match status" value="3"/>
</dbReference>
<dbReference type="SMART" id="SM00360">
    <property type="entry name" value="RRM"/>
    <property type="match status" value="3"/>
</dbReference>
<dbReference type="InterPro" id="IPR012677">
    <property type="entry name" value="Nucleotide-bd_a/b_plait_sf"/>
</dbReference>
<feature type="region of interest" description="Disordered" evidence="6">
    <location>
        <begin position="228"/>
        <end position="251"/>
    </location>
</feature>
<keyword evidence="4 5" id="KW-0694">RNA-binding</keyword>
<sequence length="623" mass="66749">MTSEGKIESEVGRAALNPDFVLGKFGLKMASHVEAMEGSSREYVVRARGLPWSATQEDVYKFFSDCNIIGGQNGVHFTFAVDGRPSGECFIELASEGDLNTALEKNNQHMGKRYIEVFRSKAEEMDWVIKRMGPPQDKDLESVVRLRGLPYGCSKEEIAQFFTGLEIVPNGITITLDEEGKTTGEAFVEFASPEIAGQAMQKHKETIGHRYIEIFKSSKSDIRFVTKPKPLMSTRPGPYDRMGGFGGPRFGRGDYERRYRGGGRGNYGPVFGGGYNGGGFGNDFNSYGGGGGGRGRGGRGRGGHGGRGGGGGFGFSGHSSTGHTVSMRGLPFAAKETDIKQFFAPLNPVDIKIRWGPDGRCSGEAEVDFASHSDAQAGMSKDRQSMGHRYIELFLNSVPDGSGGSGWAQPPNRGNDNQQVAVGGGGGGGNYNNTNMNYGNAASAGTYSSNTNYTNFSNTASTAANQTYTNQANTGNFGNQVTGSFGGQQTIANPAQTNIANQPFNQSANTYTATQNTGSFGGQTNTGYGQSGYTNYATQNTGYTAPQTTNYATQGTPQVQATTPFTQVQQQPQQQQQQQQPQQQQTGYTDAYATTGSDSYFASMNQIKQDPSNQGNAMTYTGY</sequence>
<keyword evidence="1" id="KW-0597">Phosphoprotein</keyword>
<dbReference type="InterPro" id="IPR035979">
    <property type="entry name" value="RBD_domain_sf"/>
</dbReference>
<dbReference type="GO" id="GO:0003723">
    <property type="term" value="F:RNA binding"/>
    <property type="evidence" value="ECO:0007669"/>
    <property type="project" value="UniProtKB-UniRule"/>
</dbReference>
<dbReference type="KEGG" id="aten:116303941"/>
<dbReference type="CDD" id="cd12503">
    <property type="entry name" value="RRM1_hnRNPH_GRSF1_like"/>
    <property type="match status" value="1"/>
</dbReference>
<keyword evidence="8" id="KW-1185">Reference proteome</keyword>
<feature type="domain" description="RRM" evidence="7">
    <location>
        <begin position="43"/>
        <end position="122"/>
    </location>
</feature>
<evidence type="ECO:0000313" key="9">
    <source>
        <dbReference type="RefSeq" id="XP_031569428.1"/>
    </source>
</evidence>
<dbReference type="Gene3D" id="3.30.70.330">
    <property type="match status" value="3"/>
</dbReference>
<gene>
    <name evidence="9" type="primary">LOC116303941</name>
</gene>
<dbReference type="InParanoid" id="A0A6P8IT77"/>
<evidence type="ECO:0000256" key="3">
    <source>
        <dbReference type="ARBA" id="ARBA00022737"/>
    </source>
</evidence>
<dbReference type="InterPro" id="IPR000504">
    <property type="entry name" value="RRM_dom"/>
</dbReference>
<dbReference type="InterPro" id="IPR050666">
    <property type="entry name" value="ESRP"/>
</dbReference>
<dbReference type="FunCoup" id="A0A6P8IT77">
    <property type="interactions" value="3632"/>
</dbReference>
<keyword evidence="3" id="KW-0677">Repeat</keyword>
<evidence type="ECO:0000256" key="5">
    <source>
        <dbReference type="PROSITE-ProRule" id="PRU00176"/>
    </source>
</evidence>
<name>A0A6P8IT77_ACTTE</name>
<feature type="domain" description="RRM" evidence="7">
    <location>
        <begin position="142"/>
        <end position="219"/>
    </location>
</feature>
<protein>
    <submittedName>
        <fullName evidence="9">Heterogeneous nuclear ribonucleoprotein F-like isoform X1</fullName>
    </submittedName>
</protein>
<dbReference type="OrthoDB" id="431068at2759"/>
<feature type="region of interest" description="Disordered" evidence="6">
    <location>
        <begin position="401"/>
        <end position="428"/>
    </location>
</feature>
<dbReference type="Proteomes" id="UP000515163">
    <property type="component" value="Unplaced"/>
</dbReference>
<dbReference type="GO" id="GO:0006397">
    <property type="term" value="P:mRNA processing"/>
    <property type="evidence" value="ECO:0007669"/>
    <property type="project" value="UniProtKB-KW"/>
</dbReference>
<feature type="compositionally biased region" description="Low complexity" evidence="6">
    <location>
        <begin position="564"/>
        <end position="586"/>
    </location>
</feature>
<dbReference type="RefSeq" id="XP_031569428.1">
    <property type="nucleotide sequence ID" value="XM_031713568.1"/>
</dbReference>
<organism evidence="8 9">
    <name type="scientific">Actinia tenebrosa</name>
    <name type="common">Australian red waratah sea anemone</name>
    <dbReference type="NCBI Taxonomy" id="6105"/>
    <lineage>
        <taxon>Eukaryota</taxon>
        <taxon>Metazoa</taxon>
        <taxon>Cnidaria</taxon>
        <taxon>Anthozoa</taxon>
        <taxon>Hexacorallia</taxon>
        <taxon>Actiniaria</taxon>
        <taxon>Actiniidae</taxon>
        <taxon>Actinia</taxon>
    </lineage>
</organism>
<feature type="region of interest" description="Disordered" evidence="6">
    <location>
        <begin position="564"/>
        <end position="594"/>
    </location>
</feature>
<reference evidence="9" key="1">
    <citation type="submission" date="2025-08" db="UniProtKB">
        <authorList>
            <consortium name="RefSeq"/>
        </authorList>
    </citation>
    <scope>IDENTIFICATION</scope>
    <source>
        <tissue evidence="9">Tentacle</tissue>
    </source>
</reference>
<keyword evidence="2" id="KW-0507">mRNA processing</keyword>
<dbReference type="FunFam" id="3.30.70.330:FF:000131">
    <property type="entry name" value="Heterogeneous nuclear ribonucleoprotein h3 isoform"/>
    <property type="match status" value="1"/>
</dbReference>
<evidence type="ECO:0000313" key="8">
    <source>
        <dbReference type="Proteomes" id="UP000515163"/>
    </source>
</evidence>
<evidence type="ECO:0000256" key="4">
    <source>
        <dbReference type="ARBA" id="ARBA00022884"/>
    </source>
</evidence>
<dbReference type="PANTHER" id="PTHR13976">
    <property type="entry name" value="HETEROGENEOUS NUCLEAR RIBONUCLEOPROTEIN-RELATED"/>
    <property type="match status" value="1"/>
</dbReference>
<dbReference type="SUPFAM" id="SSF54928">
    <property type="entry name" value="RNA-binding domain, RBD"/>
    <property type="match status" value="3"/>
</dbReference>
<proteinExistence type="predicted"/>